<dbReference type="InterPro" id="IPR036052">
    <property type="entry name" value="TrpB-like_PALP_sf"/>
</dbReference>
<comment type="catalytic activity">
    <reaction evidence="10 13">
        <text>O-acetyl-L-serine + hydrogen sulfide = L-cysteine + acetate</text>
        <dbReference type="Rhea" id="RHEA:14829"/>
        <dbReference type="ChEBI" id="CHEBI:29919"/>
        <dbReference type="ChEBI" id="CHEBI:30089"/>
        <dbReference type="ChEBI" id="CHEBI:35235"/>
        <dbReference type="ChEBI" id="CHEBI:58340"/>
        <dbReference type="EC" id="2.5.1.47"/>
    </reaction>
</comment>
<evidence type="ECO:0000256" key="11">
    <source>
        <dbReference type="PIRSR" id="PIRSR605856-50"/>
    </source>
</evidence>
<dbReference type="InterPro" id="IPR005859">
    <property type="entry name" value="CysK"/>
</dbReference>
<evidence type="ECO:0000256" key="2">
    <source>
        <dbReference type="ARBA" id="ARBA00004962"/>
    </source>
</evidence>
<keyword evidence="16" id="KW-1185">Reference proteome</keyword>
<keyword evidence="6 13" id="KW-0028">Amino-acid biosynthesis</keyword>
<evidence type="ECO:0000256" key="9">
    <source>
        <dbReference type="ARBA" id="ARBA00023192"/>
    </source>
</evidence>
<evidence type="ECO:0000256" key="10">
    <source>
        <dbReference type="ARBA" id="ARBA00047931"/>
    </source>
</evidence>
<dbReference type="Pfam" id="PF00291">
    <property type="entry name" value="PALP"/>
    <property type="match status" value="1"/>
</dbReference>
<keyword evidence="7 13" id="KW-0808">Transferase</keyword>
<dbReference type="STRING" id="1121324.CLIT_23c00210"/>
<evidence type="ECO:0000259" key="14">
    <source>
        <dbReference type="Pfam" id="PF00291"/>
    </source>
</evidence>
<dbReference type="AlphaFoldDB" id="A0A069R9K9"/>
<feature type="modified residue" description="N6-(pyridoxal phosphate)lysine" evidence="12">
    <location>
        <position position="43"/>
    </location>
</feature>
<evidence type="ECO:0000313" key="15">
    <source>
        <dbReference type="EMBL" id="KDR93749.1"/>
    </source>
</evidence>
<keyword evidence="9 13" id="KW-0198">Cysteine biosynthesis</keyword>
<dbReference type="InterPro" id="IPR001216">
    <property type="entry name" value="P-phosphate_BS"/>
</dbReference>
<dbReference type="FunFam" id="3.40.50.1100:FF:000002">
    <property type="entry name" value="Cysteine synthase"/>
    <property type="match status" value="1"/>
</dbReference>
<feature type="binding site" evidence="11">
    <location>
        <begin position="177"/>
        <end position="181"/>
    </location>
    <ligand>
        <name>pyridoxal 5'-phosphate</name>
        <dbReference type="ChEBI" id="CHEBI:597326"/>
    </ligand>
</feature>
<keyword evidence="8 11" id="KW-0663">Pyridoxal phosphate</keyword>
<dbReference type="GO" id="GO:0004124">
    <property type="term" value="F:cysteine synthase activity"/>
    <property type="evidence" value="ECO:0007669"/>
    <property type="project" value="UniProtKB-UniRule"/>
</dbReference>
<proteinExistence type="inferred from homology"/>
<dbReference type="PROSITE" id="PS00901">
    <property type="entry name" value="CYS_SYNTHASE"/>
    <property type="match status" value="1"/>
</dbReference>
<feature type="binding site" evidence="11">
    <location>
        <position position="73"/>
    </location>
    <ligand>
        <name>pyridoxal 5'-phosphate</name>
        <dbReference type="ChEBI" id="CHEBI:597326"/>
    </ligand>
</feature>
<dbReference type="GO" id="GO:0006535">
    <property type="term" value="P:cysteine biosynthetic process from serine"/>
    <property type="evidence" value="ECO:0007669"/>
    <property type="project" value="UniProtKB-UniRule"/>
</dbReference>
<dbReference type="OrthoDB" id="9808024at2"/>
<evidence type="ECO:0000256" key="4">
    <source>
        <dbReference type="ARBA" id="ARBA00012681"/>
    </source>
</evidence>
<evidence type="ECO:0000256" key="1">
    <source>
        <dbReference type="ARBA" id="ARBA00001933"/>
    </source>
</evidence>
<feature type="domain" description="Tryptophan synthase beta chain-like PALP" evidence="14">
    <location>
        <begin position="6"/>
        <end position="292"/>
    </location>
</feature>
<comment type="pathway">
    <text evidence="2">Amino-acid biosynthesis; L-cysteine biosynthesis; L-cysteine from L-serine: step 2/2.</text>
</comment>
<comment type="caution">
    <text evidence="15">The sequence shown here is derived from an EMBL/GenBank/DDBJ whole genome shotgun (WGS) entry which is preliminary data.</text>
</comment>
<dbReference type="EMBL" id="JJMM01000026">
    <property type="protein sequence ID" value="KDR93749.1"/>
    <property type="molecule type" value="Genomic_DNA"/>
</dbReference>
<evidence type="ECO:0000256" key="13">
    <source>
        <dbReference type="RuleBase" id="RU003985"/>
    </source>
</evidence>
<evidence type="ECO:0000256" key="5">
    <source>
        <dbReference type="ARBA" id="ARBA00019371"/>
    </source>
</evidence>
<accession>A0A069R9K9</accession>
<evidence type="ECO:0000256" key="12">
    <source>
        <dbReference type="PIRSR" id="PIRSR605856-51"/>
    </source>
</evidence>
<dbReference type="Gene3D" id="3.40.50.1100">
    <property type="match status" value="2"/>
</dbReference>
<evidence type="ECO:0000256" key="6">
    <source>
        <dbReference type="ARBA" id="ARBA00022605"/>
    </source>
</evidence>
<dbReference type="InterPro" id="IPR001926">
    <property type="entry name" value="TrpB-like_PALP"/>
</dbReference>
<evidence type="ECO:0000313" key="16">
    <source>
        <dbReference type="Proteomes" id="UP000027946"/>
    </source>
</evidence>
<dbReference type="EC" id="2.5.1.47" evidence="4 13"/>
<dbReference type="UniPathway" id="UPA00136">
    <property type="reaction ID" value="UER00200"/>
</dbReference>
<organism evidence="15 16">
    <name type="scientific">Peptoclostridium litorale DSM 5388</name>
    <dbReference type="NCBI Taxonomy" id="1121324"/>
    <lineage>
        <taxon>Bacteria</taxon>
        <taxon>Bacillati</taxon>
        <taxon>Bacillota</taxon>
        <taxon>Clostridia</taxon>
        <taxon>Peptostreptococcales</taxon>
        <taxon>Peptoclostridiaceae</taxon>
        <taxon>Peptoclostridium</taxon>
    </lineage>
</organism>
<dbReference type="NCBIfam" id="TIGR01139">
    <property type="entry name" value="cysK"/>
    <property type="match status" value="1"/>
</dbReference>
<dbReference type="NCBIfam" id="TIGR01136">
    <property type="entry name" value="cysKM"/>
    <property type="match status" value="1"/>
</dbReference>
<reference evidence="15 16" key="1">
    <citation type="submission" date="2014-03" db="EMBL/GenBank/DDBJ databases">
        <title>Genome sequence of Clostridium litorale W6, DSM 5388.</title>
        <authorList>
            <person name="Poehlein A."/>
            <person name="Jagirdar A."/>
            <person name="Khonsari B."/>
            <person name="Chibani C.M."/>
            <person name="Gutierrez Gutierrez D.A."/>
            <person name="Davydova E."/>
            <person name="Alghaithi H.S."/>
            <person name="Nair K.P."/>
            <person name="Dhamotharan K."/>
            <person name="Chandran L."/>
            <person name="G W."/>
            <person name="Daniel R."/>
        </authorList>
    </citation>
    <scope>NUCLEOTIDE SEQUENCE [LARGE SCALE GENOMIC DNA]</scope>
    <source>
        <strain evidence="15 16">W6</strain>
    </source>
</reference>
<dbReference type="FunFam" id="3.40.50.1100:FF:000118">
    <property type="entry name" value="Related to CYS4-cystathionine beta-synthase"/>
    <property type="match status" value="1"/>
</dbReference>
<dbReference type="RefSeq" id="WP_038267511.1">
    <property type="nucleotide sequence ID" value="NZ_FSRH01000004.1"/>
</dbReference>
<sequence>MIYENITRLIGNTPIVKLSKMAGEDSADVYVKLEGFNPGGSIKDRIALNMIEGMESEGVIKPGYTLVEPTSGNTGIGIAMVAAIKGYKVVLVMPESMSMERRKILSAYGANLVLTPADKGMKGAIEKAQELVDQNEEYVLVGQFDNKFNPDAHRKATAFEIIRDMDGKLDAFVAGVGTGGTLTGTGEVLKKEIEGVKIVAVEPDDSAVISGDAPGGHKIQGIGAGFIPKNLDVDVIDEVARVTNEQAFETARKLAKEEGIFLGISSGAAIKAALDVAKSLGKGKKVLVIAPDGGEKYLSTELY</sequence>
<gene>
    <name evidence="15" type="primary">cysK</name>
    <name evidence="15" type="ORF">CLIT_23c00210</name>
</gene>
<evidence type="ECO:0000256" key="8">
    <source>
        <dbReference type="ARBA" id="ARBA00022898"/>
    </source>
</evidence>
<dbReference type="CDD" id="cd01561">
    <property type="entry name" value="CBS_like"/>
    <property type="match status" value="1"/>
</dbReference>
<protein>
    <recommendedName>
        <fullName evidence="5 13">Cysteine synthase</fullName>
        <ecNumber evidence="4 13">2.5.1.47</ecNumber>
    </recommendedName>
</protein>
<name>A0A069R9K9_PEPLI</name>
<evidence type="ECO:0000256" key="7">
    <source>
        <dbReference type="ARBA" id="ARBA00022679"/>
    </source>
</evidence>
<dbReference type="InterPro" id="IPR050214">
    <property type="entry name" value="Cys_Synth/Cystath_Beta-Synth"/>
</dbReference>
<comment type="similarity">
    <text evidence="3 13">Belongs to the cysteine synthase/cystathionine beta-synthase family.</text>
</comment>
<dbReference type="SUPFAM" id="SSF53686">
    <property type="entry name" value="Tryptophan synthase beta subunit-like PLP-dependent enzymes"/>
    <property type="match status" value="1"/>
</dbReference>
<dbReference type="eggNOG" id="COG0031">
    <property type="taxonomic scope" value="Bacteria"/>
</dbReference>
<dbReference type="InterPro" id="IPR005856">
    <property type="entry name" value="Cys_synth"/>
</dbReference>
<dbReference type="Proteomes" id="UP000027946">
    <property type="component" value="Unassembled WGS sequence"/>
</dbReference>
<evidence type="ECO:0000256" key="3">
    <source>
        <dbReference type="ARBA" id="ARBA00007103"/>
    </source>
</evidence>
<dbReference type="PANTHER" id="PTHR10314">
    <property type="entry name" value="CYSTATHIONINE BETA-SYNTHASE"/>
    <property type="match status" value="1"/>
</dbReference>
<comment type="cofactor">
    <cofactor evidence="1 11 13">
        <name>pyridoxal 5'-phosphate</name>
        <dbReference type="ChEBI" id="CHEBI:597326"/>
    </cofactor>
</comment>
<feature type="binding site" evidence="11">
    <location>
        <position position="265"/>
    </location>
    <ligand>
        <name>pyridoxal 5'-phosphate</name>
        <dbReference type="ChEBI" id="CHEBI:597326"/>
    </ligand>
</feature>